<sequence>MALKGRSNFIDDRNSSLTVMDQTFNIETWGVLPMTIPDLNSSVWFPNSKLIPGGFTVETLLGLSDDLDRLDATYNMTQQGFTVDVECQFQDPDTASSAANLTTDSVADWNSGNQNGNITFSQLDANCDHPIGNGSSTAYMLGDEANYVLMVACAQGNNYTLTFQSSGKYAFLKPVSCTMSPLIISVGVNYTDPVQEDSMGPAGLAAVSALQQMMSSAQGISSNVMGDELNLSLQHFDESNNQFDDDDILGTLEFYIAAVAEYSGTVMRGCISTQGEVFQNGIPDNLATYRSGFFLIRSFGWQHTSDAAFAALIPGTIIALFSILVVLSIAWNYRSVDYKRFSPADPLQLMAASAAGGLNDIFHGGLKPGNLEARVDVPIFLTSIPGRGPVMVTRENRDIFA</sequence>
<evidence type="ECO:0000313" key="2">
    <source>
        <dbReference type="EMBL" id="KAJ7612771.1"/>
    </source>
</evidence>
<keyword evidence="3" id="KW-1185">Reference proteome</keyword>
<evidence type="ECO:0000313" key="3">
    <source>
        <dbReference type="Proteomes" id="UP001221142"/>
    </source>
</evidence>
<keyword evidence="1" id="KW-0812">Transmembrane</keyword>
<feature type="transmembrane region" description="Helical" evidence="1">
    <location>
        <begin position="307"/>
        <end position="331"/>
    </location>
</feature>
<proteinExistence type="predicted"/>
<evidence type="ECO:0000256" key="1">
    <source>
        <dbReference type="SAM" id="Phobius"/>
    </source>
</evidence>
<organism evidence="2 3">
    <name type="scientific">Roridomyces roridus</name>
    <dbReference type="NCBI Taxonomy" id="1738132"/>
    <lineage>
        <taxon>Eukaryota</taxon>
        <taxon>Fungi</taxon>
        <taxon>Dikarya</taxon>
        <taxon>Basidiomycota</taxon>
        <taxon>Agaricomycotina</taxon>
        <taxon>Agaricomycetes</taxon>
        <taxon>Agaricomycetidae</taxon>
        <taxon>Agaricales</taxon>
        <taxon>Marasmiineae</taxon>
        <taxon>Mycenaceae</taxon>
        <taxon>Roridomyces</taxon>
    </lineage>
</organism>
<accession>A0AAD7B7D8</accession>
<keyword evidence="1" id="KW-0472">Membrane</keyword>
<dbReference type="Proteomes" id="UP001221142">
    <property type="component" value="Unassembled WGS sequence"/>
</dbReference>
<gene>
    <name evidence="2" type="ORF">FB45DRAFT_1036980</name>
</gene>
<reference evidence="2" key="1">
    <citation type="submission" date="2023-03" db="EMBL/GenBank/DDBJ databases">
        <title>Massive genome expansion in bonnet fungi (Mycena s.s.) driven by repeated elements and novel gene families across ecological guilds.</title>
        <authorList>
            <consortium name="Lawrence Berkeley National Laboratory"/>
            <person name="Harder C.B."/>
            <person name="Miyauchi S."/>
            <person name="Viragh M."/>
            <person name="Kuo A."/>
            <person name="Thoen E."/>
            <person name="Andreopoulos B."/>
            <person name="Lu D."/>
            <person name="Skrede I."/>
            <person name="Drula E."/>
            <person name="Henrissat B."/>
            <person name="Morin E."/>
            <person name="Kohler A."/>
            <person name="Barry K."/>
            <person name="LaButti K."/>
            <person name="Morin E."/>
            <person name="Salamov A."/>
            <person name="Lipzen A."/>
            <person name="Mereny Z."/>
            <person name="Hegedus B."/>
            <person name="Baldrian P."/>
            <person name="Stursova M."/>
            <person name="Weitz H."/>
            <person name="Taylor A."/>
            <person name="Grigoriev I.V."/>
            <person name="Nagy L.G."/>
            <person name="Martin F."/>
            <person name="Kauserud H."/>
        </authorList>
    </citation>
    <scope>NUCLEOTIDE SEQUENCE</scope>
    <source>
        <strain evidence="2">9284</strain>
    </source>
</reference>
<protein>
    <submittedName>
        <fullName evidence="2">Uncharacterized protein</fullName>
    </submittedName>
</protein>
<comment type="caution">
    <text evidence="2">The sequence shown here is derived from an EMBL/GenBank/DDBJ whole genome shotgun (WGS) entry which is preliminary data.</text>
</comment>
<keyword evidence="1" id="KW-1133">Transmembrane helix</keyword>
<name>A0AAD7B7D8_9AGAR</name>
<dbReference type="AlphaFoldDB" id="A0AAD7B7D8"/>
<dbReference type="EMBL" id="JARKIF010000030">
    <property type="protein sequence ID" value="KAJ7612771.1"/>
    <property type="molecule type" value="Genomic_DNA"/>
</dbReference>